<comment type="caution">
    <text evidence="2">The sequence shown here is derived from an EMBL/GenBank/DDBJ whole genome shotgun (WGS) entry which is preliminary data.</text>
</comment>
<dbReference type="EMBL" id="JANPWB010000002">
    <property type="protein sequence ID" value="KAJ1208492.1"/>
    <property type="molecule type" value="Genomic_DNA"/>
</dbReference>
<evidence type="ECO:0000313" key="3">
    <source>
        <dbReference type="Proteomes" id="UP001066276"/>
    </source>
</evidence>
<feature type="region of interest" description="Disordered" evidence="1">
    <location>
        <begin position="77"/>
        <end position="146"/>
    </location>
</feature>
<evidence type="ECO:0000256" key="1">
    <source>
        <dbReference type="SAM" id="MobiDB-lite"/>
    </source>
</evidence>
<feature type="compositionally biased region" description="Basic and acidic residues" evidence="1">
    <location>
        <begin position="114"/>
        <end position="127"/>
    </location>
</feature>
<reference evidence="2" key="1">
    <citation type="journal article" date="2022" name="bioRxiv">
        <title>Sequencing and chromosome-scale assembly of the giantPleurodeles waltlgenome.</title>
        <authorList>
            <person name="Brown T."/>
            <person name="Elewa A."/>
            <person name="Iarovenko S."/>
            <person name="Subramanian E."/>
            <person name="Araus A.J."/>
            <person name="Petzold A."/>
            <person name="Susuki M."/>
            <person name="Suzuki K.-i.T."/>
            <person name="Hayashi T."/>
            <person name="Toyoda A."/>
            <person name="Oliveira C."/>
            <person name="Osipova E."/>
            <person name="Leigh N.D."/>
            <person name="Simon A."/>
            <person name="Yun M.H."/>
        </authorList>
    </citation>
    <scope>NUCLEOTIDE SEQUENCE</scope>
    <source>
        <strain evidence="2">20211129_DDA</strain>
        <tissue evidence="2">Liver</tissue>
    </source>
</reference>
<sequence length="274" mass="29439">MLRALKSIYVVCFGAIGEMQVGVLHLTETNLRWRPRRTLLEELLRDGITFWRKSRFFSPLPSSVSAIVEVPPKESHRWKGQLPANIRRYRETPGSPGEPTSSVGPGASTAPASLKKEAVSLGREHPRTSPRPGAGAQGGGVPGREPGLLRRLQLRIATEEASSPGAVGHPGFGRDPTSSHSLRPSVRGRHQTQLSTGERSGTVLRPRHGQREGWVQGKPLRSSSPFSPGVAARAARDFTPLPGAVGPWIQQGTRAVAGPSPGGMEDPPRVSESH</sequence>
<name>A0AAV7W3L8_PLEWA</name>
<organism evidence="2 3">
    <name type="scientific">Pleurodeles waltl</name>
    <name type="common">Iberian ribbed newt</name>
    <dbReference type="NCBI Taxonomy" id="8319"/>
    <lineage>
        <taxon>Eukaryota</taxon>
        <taxon>Metazoa</taxon>
        <taxon>Chordata</taxon>
        <taxon>Craniata</taxon>
        <taxon>Vertebrata</taxon>
        <taxon>Euteleostomi</taxon>
        <taxon>Amphibia</taxon>
        <taxon>Batrachia</taxon>
        <taxon>Caudata</taxon>
        <taxon>Salamandroidea</taxon>
        <taxon>Salamandridae</taxon>
        <taxon>Pleurodelinae</taxon>
        <taxon>Pleurodeles</taxon>
    </lineage>
</organism>
<accession>A0AAV7W3L8</accession>
<dbReference type="AlphaFoldDB" id="A0AAV7W3L8"/>
<feature type="region of interest" description="Disordered" evidence="1">
    <location>
        <begin position="159"/>
        <end position="274"/>
    </location>
</feature>
<proteinExistence type="predicted"/>
<keyword evidence="3" id="KW-1185">Reference proteome</keyword>
<gene>
    <name evidence="2" type="ORF">NDU88_003877</name>
</gene>
<evidence type="ECO:0000313" key="2">
    <source>
        <dbReference type="EMBL" id="KAJ1208492.1"/>
    </source>
</evidence>
<dbReference type="Proteomes" id="UP001066276">
    <property type="component" value="Chromosome 1_2"/>
</dbReference>
<protein>
    <submittedName>
        <fullName evidence="2">Uncharacterized protein</fullName>
    </submittedName>
</protein>